<sequence>MINTKAMLPRAMLTSTPKQHSKQSKVKVLNKIIKNNHQFKKSSECRCCVCGEEQARRGERDDRQLQTKEGLANQLARAKKKNSALNAVVDNNLNSKKKKNE</sequence>
<name>A0A0D2WGL2_CAPO3</name>
<gene>
    <name evidence="2" type="ORF">CAOG_009289</name>
</gene>
<evidence type="ECO:0000313" key="3">
    <source>
        <dbReference type="Proteomes" id="UP000008743"/>
    </source>
</evidence>
<evidence type="ECO:0000256" key="1">
    <source>
        <dbReference type="SAM" id="MobiDB-lite"/>
    </source>
</evidence>
<feature type="region of interest" description="Disordered" evidence="1">
    <location>
        <begin position="1"/>
        <end position="25"/>
    </location>
</feature>
<proteinExistence type="predicted"/>
<dbReference type="InParanoid" id="A0A0D2WGL2"/>
<feature type="compositionally biased region" description="Polar residues" evidence="1">
    <location>
        <begin position="83"/>
        <end position="94"/>
    </location>
</feature>
<evidence type="ECO:0000313" key="2">
    <source>
        <dbReference type="EMBL" id="KJE88560.1"/>
    </source>
</evidence>
<feature type="region of interest" description="Disordered" evidence="1">
    <location>
        <begin position="71"/>
        <end position="101"/>
    </location>
</feature>
<dbReference type="AlphaFoldDB" id="A0A0D2WGL2"/>
<protein>
    <submittedName>
        <fullName evidence="2">Uncharacterized protein</fullName>
    </submittedName>
</protein>
<dbReference type="Proteomes" id="UP000008743">
    <property type="component" value="Unassembled WGS sequence"/>
</dbReference>
<keyword evidence="3" id="KW-1185">Reference proteome</keyword>
<accession>A0A0D2WGL2</accession>
<reference evidence="3" key="1">
    <citation type="submission" date="2011-02" db="EMBL/GenBank/DDBJ databases">
        <title>The Genome Sequence of Capsaspora owczarzaki ATCC 30864.</title>
        <authorList>
            <person name="Russ C."/>
            <person name="Cuomo C."/>
            <person name="Burger G."/>
            <person name="Gray M.W."/>
            <person name="Holland P.W.H."/>
            <person name="King N."/>
            <person name="Lang F.B.F."/>
            <person name="Roger A.J."/>
            <person name="Ruiz-Trillo I."/>
            <person name="Young S.K."/>
            <person name="Zeng Q."/>
            <person name="Gargeya S."/>
            <person name="Alvarado L."/>
            <person name="Berlin A."/>
            <person name="Chapman S.B."/>
            <person name="Chen Z."/>
            <person name="Freedman E."/>
            <person name="Gellesch M."/>
            <person name="Goldberg J."/>
            <person name="Griggs A."/>
            <person name="Gujja S."/>
            <person name="Heilman E."/>
            <person name="Heiman D."/>
            <person name="Howarth C."/>
            <person name="Mehta T."/>
            <person name="Neiman D."/>
            <person name="Pearson M."/>
            <person name="Roberts A."/>
            <person name="Saif S."/>
            <person name="Shea T."/>
            <person name="Shenoy N."/>
            <person name="Sisk P."/>
            <person name="Stolte C."/>
            <person name="Sykes S."/>
            <person name="White J."/>
            <person name="Yandava C."/>
            <person name="Haas B."/>
            <person name="Nusbaum C."/>
            <person name="Birren B."/>
        </authorList>
    </citation>
    <scope>NUCLEOTIDE SEQUENCE</scope>
    <source>
        <strain evidence="3">ATCC 30864</strain>
    </source>
</reference>
<dbReference type="EMBL" id="KE346360">
    <property type="protein sequence ID" value="KJE88560.1"/>
    <property type="molecule type" value="Genomic_DNA"/>
</dbReference>
<organism evidence="2 3">
    <name type="scientific">Capsaspora owczarzaki (strain ATCC 30864)</name>
    <dbReference type="NCBI Taxonomy" id="595528"/>
    <lineage>
        <taxon>Eukaryota</taxon>
        <taxon>Filasterea</taxon>
        <taxon>Capsaspora</taxon>
    </lineage>
</organism>